<dbReference type="InterPro" id="IPR004839">
    <property type="entry name" value="Aminotransferase_I/II_large"/>
</dbReference>
<protein>
    <recommendedName>
        <fullName evidence="4">threonine-phosphate decarboxylase</fullName>
        <ecNumber evidence="4">4.1.1.81</ecNumber>
    </recommendedName>
    <alternativeName>
        <fullName evidence="8">L-threonine-O-3-phosphate decarboxylase</fullName>
    </alternativeName>
</protein>
<name>A0A8I1M7U4_9PROT</name>
<evidence type="ECO:0000256" key="5">
    <source>
        <dbReference type="ARBA" id="ARBA00022573"/>
    </source>
</evidence>
<dbReference type="InterPro" id="IPR015421">
    <property type="entry name" value="PyrdxlP-dep_Trfase_major"/>
</dbReference>
<proteinExistence type="predicted"/>
<dbReference type="PROSITE" id="PS00105">
    <property type="entry name" value="AA_TRANSFER_CLASS_1"/>
    <property type="match status" value="1"/>
</dbReference>
<comment type="catalytic activity">
    <reaction evidence="9">
        <text>O-phospho-L-threonine + H(+) = (R)-1-aminopropan-2-yl phosphate + CO2</text>
        <dbReference type="Rhea" id="RHEA:11492"/>
        <dbReference type="ChEBI" id="CHEBI:15378"/>
        <dbReference type="ChEBI" id="CHEBI:16526"/>
        <dbReference type="ChEBI" id="CHEBI:58563"/>
        <dbReference type="ChEBI" id="CHEBI:58675"/>
        <dbReference type="EC" id="4.1.1.81"/>
    </reaction>
</comment>
<dbReference type="GO" id="GO:0048472">
    <property type="term" value="F:threonine-phosphate decarboxylase activity"/>
    <property type="evidence" value="ECO:0007669"/>
    <property type="project" value="UniProtKB-EC"/>
</dbReference>
<evidence type="ECO:0000259" key="10">
    <source>
        <dbReference type="Pfam" id="PF00155"/>
    </source>
</evidence>
<dbReference type="CDD" id="cd00609">
    <property type="entry name" value="AAT_like"/>
    <property type="match status" value="1"/>
</dbReference>
<dbReference type="GO" id="GO:0030170">
    <property type="term" value="F:pyridoxal phosphate binding"/>
    <property type="evidence" value="ECO:0007669"/>
    <property type="project" value="InterPro"/>
</dbReference>
<evidence type="ECO:0000313" key="11">
    <source>
        <dbReference type="EMBL" id="MBN8196521.1"/>
    </source>
</evidence>
<evidence type="ECO:0000256" key="4">
    <source>
        <dbReference type="ARBA" id="ARBA00012285"/>
    </source>
</evidence>
<dbReference type="EMBL" id="JAEKJW010000002">
    <property type="protein sequence ID" value="MBN8196521.1"/>
    <property type="molecule type" value="Genomic_DNA"/>
</dbReference>
<dbReference type="InterPro" id="IPR015424">
    <property type="entry name" value="PyrdxlP-dep_Trfase"/>
</dbReference>
<evidence type="ECO:0000256" key="6">
    <source>
        <dbReference type="ARBA" id="ARBA00022898"/>
    </source>
</evidence>
<gene>
    <name evidence="11" type="ORF">JF547_08590</name>
</gene>
<comment type="pathway">
    <text evidence="3">Cofactor biosynthesis; adenosylcobalamin biosynthesis.</text>
</comment>
<reference evidence="11" key="1">
    <citation type="submission" date="2020-12" db="EMBL/GenBank/DDBJ databases">
        <title>Oil enriched cultivation method for isolating marine PHA-producing bacteria.</title>
        <authorList>
            <person name="Zheng W."/>
            <person name="Yu S."/>
            <person name="Huang Y."/>
        </authorList>
    </citation>
    <scope>NUCLEOTIDE SEQUENCE</scope>
    <source>
        <strain evidence="11">SY-2-3</strain>
    </source>
</reference>
<dbReference type="SUPFAM" id="SSF53383">
    <property type="entry name" value="PLP-dependent transferases"/>
    <property type="match status" value="1"/>
</dbReference>
<comment type="function">
    <text evidence="2">Decarboxylates L-threonine-O-3-phosphate to yield (R)-1-amino-2-propanol O-2-phosphate, the precursor for the linkage between the nucleotide loop and the corrin ring in cobalamin.</text>
</comment>
<evidence type="ECO:0000256" key="3">
    <source>
        <dbReference type="ARBA" id="ARBA00004953"/>
    </source>
</evidence>
<evidence type="ECO:0000256" key="2">
    <source>
        <dbReference type="ARBA" id="ARBA00003444"/>
    </source>
</evidence>
<comment type="caution">
    <text evidence="11">The sequence shown here is derived from an EMBL/GenBank/DDBJ whole genome shotgun (WGS) entry which is preliminary data.</text>
</comment>
<dbReference type="InterPro" id="IPR004838">
    <property type="entry name" value="NHTrfase_class1_PyrdxlP-BS"/>
</dbReference>
<keyword evidence="6" id="KW-0663">Pyridoxal phosphate</keyword>
<evidence type="ECO:0000313" key="12">
    <source>
        <dbReference type="Proteomes" id="UP000664405"/>
    </source>
</evidence>
<dbReference type="PANTHER" id="PTHR42885">
    <property type="entry name" value="HISTIDINOL-PHOSPHATE AMINOTRANSFERASE-RELATED"/>
    <property type="match status" value="1"/>
</dbReference>
<dbReference type="GO" id="GO:0009236">
    <property type="term" value="P:cobalamin biosynthetic process"/>
    <property type="evidence" value="ECO:0007669"/>
    <property type="project" value="UniProtKB-UniPathway"/>
</dbReference>
<sequence>MAPNMTSSRTAAPINHGGAIDTAARKYGIPAEEWLDLSTGINPCPYQVDDIPTIQWQRLPLASELAALGDAACAYYGIPDPAYLACAPGTQALIQTIPFWIRDHVEVSAVHIMGPTYGEHARCWDRAGHICHIHETAANARLDHAKRLLASAGPGTVIIIVNPNNPDGGLIPVQDICELSRLAQQADSWLIIDEAFMDCQPDQSVCPMIADLPHTLVLRSFGKFFGLAGIRLGCVVMAPDLVTSLSERIGPWAIPGPTMTIATRAFADTDWQQGTRQRLHADGLRLDREVTTKTSFALCGASDLFRYYDGGDCAELADHLARRAILVRLFDHDRAKIRFGFPGTSDDWQRLISALDDWQDRS</sequence>
<organism evidence="11 12">
    <name type="scientific">Thalassospira povalilytica</name>
    <dbReference type="NCBI Taxonomy" id="732237"/>
    <lineage>
        <taxon>Bacteria</taxon>
        <taxon>Pseudomonadati</taxon>
        <taxon>Pseudomonadota</taxon>
        <taxon>Alphaproteobacteria</taxon>
        <taxon>Rhodospirillales</taxon>
        <taxon>Thalassospiraceae</taxon>
        <taxon>Thalassospira</taxon>
    </lineage>
</organism>
<keyword evidence="7 11" id="KW-0456">Lyase</keyword>
<dbReference type="InterPro" id="IPR005860">
    <property type="entry name" value="CobD"/>
</dbReference>
<evidence type="ECO:0000256" key="7">
    <source>
        <dbReference type="ARBA" id="ARBA00023239"/>
    </source>
</evidence>
<dbReference type="EC" id="4.1.1.81" evidence="4"/>
<keyword evidence="5" id="KW-0169">Cobalamin biosynthesis</keyword>
<evidence type="ECO:0000256" key="8">
    <source>
        <dbReference type="ARBA" id="ARBA00029996"/>
    </source>
</evidence>
<dbReference type="Gene3D" id="3.40.640.10">
    <property type="entry name" value="Type I PLP-dependent aspartate aminotransferase-like (Major domain)"/>
    <property type="match status" value="1"/>
</dbReference>
<dbReference type="PANTHER" id="PTHR42885:SF1">
    <property type="entry name" value="THREONINE-PHOSPHATE DECARBOXYLASE"/>
    <property type="match status" value="1"/>
</dbReference>
<comment type="cofactor">
    <cofactor evidence="1">
        <name>pyridoxal 5'-phosphate</name>
        <dbReference type="ChEBI" id="CHEBI:597326"/>
    </cofactor>
</comment>
<dbReference type="Proteomes" id="UP000664405">
    <property type="component" value="Unassembled WGS sequence"/>
</dbReference>
<evidence type="ECO:0000256" key="9">
    <source>
        <dbReference type="ARBA" id="ARBA00048531"/>
    </source>
</evidence>
<dbReference type="Gene3D" id="3.90.1150.10">
    <property type="entry name" value="Aspartate Aminotransferase, domain 1"/>
    <property type="match status" value="1"/>
</dbReference>
<accession>A0A8I1M7U4</accession>
<dbReference type="InterPro" id="IPR015422">
    <property type="entry name" value="PyrdxlP-dep_Trfase_small"/>
</dbReference>
<dbReference type="Pfam" id="PF00155">
    <property type="entry name" value="Aminotran_1_2"/>
    <property type="match status" value="1"/>
</dbReference>
<dbReference type="NCBIfam" id="TIGR01140">
    <property type="entry name" value="L_thr_O3P_dcar"/>
    <property type="match status" value="1"/>
</dbReference>
<dbReference type="AlphaFoldDB" id="A0A8I1M7U4"/>
<evidence type="ECO:0000256" key="1">
    <source>
        <dbReference type="ARBA" id="ARBA00001933"/>
    </source>
</evidence>
<dbReference type="UniPathway" id="UPA00148"/>
<feature type="domain" description="Aminotransferase class I/classII large" evidence="10">
    <location>
        <begin position="66"/>
        <end position="354"/>
    </location>
</feature>